<dbReference type="GO" id="GO:0032865">
    <property type="term" value="C:ERMES complex"/>
    <property type="evidence" value="ECO:0007669"/>
    <property type="project" value="UniProtKB-UniRule"/>
</dbReference>
<dbReference type="PANTHER" id="PTHR28035">
    <property type="entry name" value="MITOCHONDRIAL DISTRIBUTION AND MORPHOLOGY PROTEIN 10"/>
    <property type="match status" value="1"/>
</dbReference>
<comment type="subunit">
    <text evidence="6">Component of the ER-mitochondria encounter structure (ERMES) or MDM complex, composed of MMM1, MDM10, MDM12 and MDM34. Associates with the mitochondrial outer membrane sorting assembly machinery SAM(core) complex.</text>
</comment>
<evidence type="ECO:0000256" key="1">
    <source>
        <dbReference type="ARBA" id="ARBA00022452"/>
    </source>
</evidence>
<keyword evidence="1 6" id="KW-1134">Transmembrane beta strand</keyword>
<dbReference type="Gene3D" id="2.40.160.10">
    <property type="entry name" value="Porin"/>
    <property type="match status" value="1"/>
</dbReference>
<dbReference type="PANTHER" id="PTHR28035:SF1">
    <property type="entry name" value="MITOCHONDRIAL DISTRIBUTION AND MORPHOLOGY PROTEIN 10"/>
    <property type="match status" value="1"/>
</dbReference>
<dbReference type="EMBL" id="ML978074">
    <property type="protein sequence ID" value="KAF2011535.1"/>
    <property type="molecule type" value="Genomic_DNA"/>
</dbReference>
<dbReference type="GO" id="GO:0001401">
    <property type="term" value="C:SAM complex"/>
    <property type="evidence" value="ECO:0007669"/>
    <property type="project" value="TreeGrafter"/>
</dbReference>
<keyword evidence="3 6" id="KW-1000">Mitochondrion outer membrane</keyword>
<evidence type="ECO:0000313" key="7">
    <source>
        <dbReference type="EMBL" id="KAF2011535.1"/>
    </source>
</evidence>
<keyword evidence="5 6" id="KW-0472">Membrane</keyword>
<evidence type="ECO:0000256" key="2">
    <source>
        <dbReference type="ARBA" id="ARBA00022692"/>
    </source>
</evidence>
<comment type="domain">
    <text evidence="6">Lacks alpha-helical transmembrane segments, suggesting that it resides in the membrane via beta-sheet conformations similar to those predicted for other outer membrane proteins and porin.</text>
</comment>
<evidence type="ECO:0000313" key="8">
    <source>
        <dbReference type="Proteomes" id="UP000799778"/>
    </source>
</evidence>
<dbReference type="InterPro" id="IPR023614">
    <property type="entry name" value="Porin_dom_sf"/>
</dbReference>
<dbReference type="GO" id="GO:0015914">
    <property type="term" value="P:phospholipid transport"/>
    <property type="evidence" value="ECO:0007669"/>
    <property type="project" value="TreeGrafter"/>
</dbReference>
<dbReference type="InterPro" id="IPR027539">
    <property type="entry name" value="Mdm10"/>
</dbReference>
<dbReference type="Pfam" id="PF12519">
    <property type="entry name" value="MDM10"/>
    <property type="match status" value="2"/>
</dbReference>
<reference evidence="7" key="1">
    <citation type="journal article" date="2020" name="Stud. Mycol.">
        <title>101 Dothideomycetes genomes: a test case for predicting lifestyles and emergence of pathogens.</title>
        <authorList>
            <person name="Haridas S."/>
            <person name="Albert R."/>
            <person name="Binder M."/>
            <person name="Bloem J."/>
            <person name="Labutti K."/>
            <person name="Salamov A."/>
            <person name="Andreopoulos B."/>
            <person name="Baker S."/>
            <person name="Barry K."/>
            <person name="Bills G."/>
            <person name="Bluhm B."/>
            <person name="Cannon C."/>
            <person name="Castanera R."/>
            <person name="Culley D."/>
            <person name="Daum C."/>
            <person name="Ezra D."/>
            <person name="Gonzalez J."/>
            <person name="Henrissat B."/>
            <person name="Kuo A."/>
            <person name="Liang C."/>
            <person name="Lipzen A."/>
            <person name="Lutzoni F."/>
            <person name="Magnuson J."/>
            <person name="Mondo S."/>
            <person name="Nolan M."/>
            <person name="Ohm R."/>
            <person name="Pangilinan J."/>
            <person name="Park H.-J."/>
            <person name="Ramirez L."/>
            <person name="Alfaro M."/>
            <person name="Sun H."/>
            <person name="Tritt A."/>
            <person name="Yoshinaga Y."/>
            <person name="Zwiers L.-H."/>
            <person name="Turgeon B."/>
            <person name="Goodwin S."/>
            <person name="Spatafora J."/>
            <person name="Crous P."/>
            <person name="Grigoriev I."/>
        </authorList>
    </citation>
    <scope>NUCLEOTIDE SEQUENCE</scope>
    <source>
        <strain evidence="7">CBS 175.79</strain>
    </source>
</reference>
<keyword evidence="2 6" id="KW-0812">Transmembrane</keyword>
<gene>
    <name evidence="6" type="primary">MDM10</name>
    <name evidence="7" type="ORF">BU24DRAFT_283308</name>
</gene>
<dbReference type="GO" id="GO:0045040">
    <property type="term" value="P:protein insertion into mitochondrial outer membrane"/>
    <property type="evidence" value="ECO:0007669"/>
    <property type="project" value="UniProtKB-UniRule"/>
</dbReference>
<dbReference type="GO" id="GO:0051654">
    <property type="term" value="P:establishment of mitochondrion localization"/>
    <property type="evidence" value="ECO:0007669"/>
    <property type="project" value="TreeGrafter"/>
</dbReference>
<evidence type="ECO:0000256" key="5">
    <source>
        <dbReference type="ARBA" id="ARBA00023136"/>
    </source>
</evidence>
<dbReference type="Proteomes" id="UP000799778">
    <property type="component" value="Unassembled WGS sequence"/>
</dbReference>
<protein>
    <recommendedName>
        <fullName evidence="6">Mitochondrial distribution and morphology protein 10</fullName>
    </recommendedName>
    <alternativeName>
        <fullName evidence="6">Mitochondrial inheritance component MDM10</fullName>
    </alternativeName>
</protein>
<dbReference type="GO" id="GO:0070096">
    <property type="term" value="P:mitochondrial outer membrane translocase complex assembly"/>
    <property type="evidence" value="ECO:0007669"/>
    <property type="project" value="UniProtKB-UniRule"/>
</dbReference>
<evidence type="ECO:0000256" key="4">
    <source>
        <dbReference type="ARBA" id="ARBA00023128"/>
    </source>
</evidence>
<keyword evidence="4 6" id="KW-0496">Mitochondrion</keyword>
<name>A0A6A5XEB5_9PLEO</name>
<dbReference type="AlphaFoldDB" id="A0A6A5XEB5"/>
<keyword evidence="8" id="KW-1185">Reference proteome</keyword>
<comment type="function">
    <text evidence="6">Component of the ERMES/MDM complex, which serves as a molecular tether to connect the endoplasmic reticulum and mitochondria. Components of this complex are involved in the control of mitochondrial shape and protein biogenesis and may function in phospholipid exchange. MDM10 is involved in the late assembly steps of the general translocase of the mitochondrial outer membrane (TOM complex). Functions in the TOM40-specific route of the assembly of outer membrane beta-barrel proteins, including the association of TOM40 with the receptor TOM22 and small TOM proteins. Can associate with the SAM(core) complex as well as the MDM12-MMM1 complex, both involved in late steps of the major beta-barrel assembly pathway, that is responsible for biogenesis of all outer membrane beta-barrel proteins. May act as a switch that shuttles between both complexes and channels precursor proteins into the TOM40-specific pathway. Plays a role in mitochondrial morphology and in the inheritance of mitochondria.</text>
</comment>
<comment type="subcellular location">
    <subcellularLocation>
        <location evidence="6">Mitochondrion outer membrane</location>
        <topology evidence="6">Multi-pass membrane protein</topology>
    </subcellularLocation>
    <text evidence="6">The ERMES/MDM complex localizes to a few discrete foci (around 10 per single cell), that represent mitochondria-endoplasmic reticulum junctions. These foci are often found next to mtDNA nucleoids.</text>
</comment>
<dbReference type="HAMAP" id="MF_03102">
    <property type="entry name" value="Mdm10"/>
    <property type="match status" value="1"/>
</dbReference>
<dbReference type="OrthoDB" id="2103793at2759"/>
<dbReference type="GO" id="GO:1990456">
    <property type="term" value="P:mitochondrion-endoplasmic reticulum membrane tethering"/>
    <property type="evidence" value="ECO:0007669"/>
    <property type="project" value="UniProtKB-UniRule"/>
</dbReference>
<sequence length="393" mass="44437">MLNFMEHVQSAFYEASHWNVDNSYGALNASARALLDFHPPKGLRLQLSSLAAPNFATSYTLGNVGVVDGSVSYLYTSLPLSRKFKSAELDLHHVIRGYRQLQELRKPDESWWWEIWHGGERVDRRDTLLYGRIFLPQSTLEALYLRRLSPTRQLKVTAVSDSTLNNGGTILALLQNDYGKYSTEYLYSTDSALMGIRGLYNFGPDPRLEPTEPTTAQELSEPIHGRFSAGAELYYGLLNKSGGISTGLRFATLPNHAGFPYTMTLTMNPLMGNLSSTYSVKAGQHVALCSRFDFNFYSYESDLQLGCELWRRRSNTDVEWATKKLRPGWERPTVAPDDDVSGILKARVDQNWRIGVLWEGRIKELLLTIGASLDLKKREQIFRAVGIELQYSS</sequence>
<organism evidence="7 8">
    <name type="scientific">Aaosphaeria arxii CBS 175.79</name>
    <dbReference type="NCBI Taxonomy" id="1450172"/>
    <lineage>
        <taxon>Eukaryota</taxon>
        <taxon>Fungi</taxon>
        <taxon>Dikarya</taxon>
        <taxon>Ascomycota</taxon>
        <taxon>Pezizomycotina</taxon>
        <taxon>Dothideomycetes</taxon>
        <taxon>Pleosporomycetidae</taxon>
        <taxon>Pleosporales</taxon>
        <taxon>Pleosporales incertae sedis</taxon>
        <taxon>Aaosphaeria</taxon>
    </lineage>
</organism>
<accession>A0A6A5XEB5</accession>
<evidence type="ECO:0000256" key="3">
    <source>
        <dbReference type="ARBA" id="ARBA00022787"/>
    </source>
</evidence>
<evidence type="ECO:0000256" key="6">
    <source>
        <dbReference type="HAMAP-Rule" id="MF_03102"/>
    </source>
</evidence>
<comment type="similarity">
    <text evidence="6">Belongs to the MDM10 family.</text>
</comment>
<proteinExistence type="inferred from homology"/>